<name>A0A2W4X9H7_9CYAN</name>
<dbReference type="PANTHER" id="PTHR12697">
    <property type="entry name" value="PBS LYASE HEAT-LIKE PROTEIN"/>
    <property type="match status" value="1"/>
</dbReference>
<organism evidence="3 4">
    <name type="scientific">Phormidesmis priestleyi</name>
    <dbReference type="NCBI Taxonomy" id="268141"/>
    <lineage>
        <taxon>Bacteria</taxon>
        <taxon>Bacillati</taxon>
        <taxon>Cyanobacteriota</taxon>
        <taxon>Cyanophyceae</taxon>
        <taxon>Leptolyngbyales</taxon>
        <taxon>Leptolyngbyaceae</taxon>
        <taxon>Phormidesmis</taxon>
    </lineage>
</organism>
<dbReference type="Pfam" id="PF13646">
    <property type="entry name" value="HEAT_2"/>
    <property type="match status" value="1"/>
</dbReference>
<dbReference type="SUPFAM" id="SSF48371">
    <property type="entry name" value="ARM repeat"/>
    <property type="match status" value="1"/>
</dbReference>
<dbReference type="SMART" id="SM00567">
    <property type="entry name" value="EZ_HEAT"/>
    <property type="match status" value="5"/>
</dbReference>
<gene>
    <name evidence="3" type="ORF">DCF15_12305</name>
</gene>
<evidence type="ECO:0000256" key="1">
    <source>
        <dbReference type="ARBA" id="ARBA00022549"/>
    </source>
</evidence>
<dbReference type="Proteomes" id="UP000249794">
    <property type="component" value="Unassembled WGS sequence"/>
</dbReference>
<keyword evidence="1" id="KW-0042">Antenna complex</keyword>
<comment type="caution">
    <text evidence="3">The sequence shown here is derived from an EMBL/GenBank/DDBJ whole genome shotgun (WGS) entry which is preliminary data.</text>
</comment>
<protein>
    <submittedName>
        <fullName evidence="3">Phycocyanobilin lyase</fullName>
    </submittedName>
</protein>
<accession>A0A2W4X9H7</accession>
<dbReference type="Pfam" id="PF03130">
    <property type="entry name" value="HEAT_PBS"/>
    <property type="match status" value="1"/>
</dbReference>
<sequence>MTEPLQTEFAGSDAGSDAGAPQLTVAQAIANLIQTQDAGDRYYAAWWLGRFEVKDPEAISALLMALGDDRDRSEDGGFPLRRNAARALGKLGDLSVVPDLIACLNCADYYVREAAAQSLASLRAQAGLEPLLALLEGGLEAAVEVPGKPHLVQPYNAILEALGQLGEGSSHPSRLTNAIEPFLAHTVPQVKNAAARAMYQLTGNDRYIQVLIETLGCDDLQLRRSALLDLGEIGYLPAAAAIAHTLAENSIKLIALKGLLEKEIRSLGQDVSDNGVSKNACQVMTLMDALL</sequence>
<reference evidence="4" key="1">
    <citation type="submission" date="2018-04" db="EMBL/GenBank/DDBJ databases">
        <authorList>
            <person name="Cornet L."/>
        </authorList>
    </citation>
    <scope>NUCLEOTIDE SEQUENCE [LARGE SCALE GENOMIC DNA]</scope>
</reference>
<dbReference type="InterPro" id="IPR004155">
    <property type="entry name" value="PBS_lyase_HEAT"/>
</dbReference>
<dbReference type="InterPro" id="IPR016024">
    <property type="entry name" value="ARM-type_fold"/>
</dbReference>
<keyword evidence="2" id="KW-0605">Phycobilisome</keyword>
<dbReference type="AlphaFoldDB" id="A0A2W4X9H7"/>
<dbReference type="PANTHER" id="PTHR12697:SF5">
    <property type="entry name" value="DEOXYHYPUSINE HYDROXYLASE"/>
    <property type="match status" value="1"/>
</dbReference>
<evidence type="ECO:0000313" key="3">
    <source>
        <dbReference type="EMBL" id="PZO53883.1"/>
    </source>
</evidence>
<evidence type="ECO:0000256" key="2">
    <source>
        <dbReference type="ARBA" id="ARBA00022738"/>
    </source>
</evidence>
<dbReference type="InterPro" id="IPR011989">
    <property type="entry name" value="ARM-like"/>
</dbReference>
<evidence type="ECO:0000313" key="4">
    <source>
        <dbReference type="Proteomes" id="UP000249794"/>
    </source>
</evidence>
<proteinExistence type="predicted"/>
<dbReference type="GO" id="GO:0016829">
    <property type="term" value="F:lyase activity"/>
    <property type="evidence" value="ECO:0007669"/>
    <property type="project" value="UniProtKB-KW"/>
</dbReference>
<dbReference type="GO" id="GO:0030089">
    <property type="term" value="C:phycobilisome"/>
    <property type="evidence" value="ECO:0007669"/>
    <property type="project" value="UniProtKB-KW"/>
</dbReference>
<reference evidence="3 4" key="2">
    <citation type="submission" date="2018-06" db="EMBL/GenBank/DDBJ databases">
        <title>Metagenomic assembly of (sub)arctic Cyanobacteria and their associated microbiome from non-axenic cultures.</title>
        <authorList>
            <person name="Baurain D."/>
        </authorList>
    </citation>
    <scope>NUCLEOTIDE SEQUENCE [LARGE SCALE GENOMIC DNA]</scope>
    <source>
        <strain evidence="3">ULC027bin1</strain>
    </source>
</reference>
<dbReference type="Gene3D" id="1.25.10.10">
    <property type="entry name" value="Leucine-rich Repeat Variant"/>
    <property type="match status" value="2"/>
</dbReference>
<dbReference type="GO" id="GO:0016491">
    <property type="term" value="F:oxidoreductase activity"/>
    <property type="evidence" value="ECO:0007669"/>
    <property type="project" value="TreeGrafter"/>
</dbReference>
<keyword evidence="3" id="KW-0456">Lyase</keyword>
<dbReference type="EMBL" id="QBMP01000123">
    <property type="protein sequence ID" value="PZO53883.1"/>
    <property type="molecule type" value="Genomic_DNA"/>
</dbReference>